<sequence length="549" mass="61140">MCGRVGGRQPRSERKIPIRAAEGGGRAATAAWVCFRRSTMASCLPRTLGELQLYRILQRANLLSYFEAFIQQGGDDVQQLCEAGEEEFLEIMALVGMASKPLHVRRLQKALRDWVTNPGLFNQPLTSLPVSSIPIYKLPETSPSLLGIPCSSYERNSSSREPHLKMPKCAATTCVQSVGSGKSDGVGNSPLQSGSEGRLWQGHHTTESEHSLSPADLGSPASPKENNEALDAAAALSVSECVERLAPTLPKSDMNEVKELLKTNKKLAKMIGHIFEMSEDDPHKEEEIRKYSAIYGRFDSKRKDGKHLTLHELTVNEAAAQLCVKDNALLTRRDELFALARQISRDVTYKYTYRATKSKCGEREELSPKRIKMEEGFSDYQEALQAFQQRHEALREQLALAKAKGEDLAAHNYQAQLEKLMSKQIEFFRNASVVEKLQFSERRQSAGIYGQNSEEHSPSGQTSDASDGQGERPLNLRVTNHHNRQLQQIPSDGEQHLGKQLCNELTMFFSSSETNSQSSECLGILKDYPHSAFNITEKTVIKTEPEDGS</sequence>
<comment type="subunit">
    <text evidence="3">Homomultimers may associate with EGR1 bound to DNA.</text>
</comment>
<feature type="region of interest" description="Disordered" evidence="9">
    <location>
        <begin position="180"/>
        <end position="228"/>
    </location>
</feature>
<dbReference type="GO" id="GO:0003712">
    <property type="term" value="F:transcription coregulator activity"/>
    <property type="evidence" value="ECO:0007669"/>
    <property type="project" value="InterPro"/>
</dbReference>
<dbReference type="EMBL" id="JANPWB010000005">
    <property type="protein sequence ID" value="KAJ1187023.1"/>
    <property type="molecule type" value="Genomic_DNA"/>
</dbReference>
<evidence type="ECO:0000256" key="1">
    <source>
        <dbReference type="ARBA" id="ARBA00004123"/>
    </source>
</evidence>
<dbReference type="InterPro" id="IPR006986">
    <property type="entry name" value="Nab1_C"/>
</dbReference>
<evidence type="ECO:0000313" key="13">
    <source>
        <dbReference type="EMBL" id="KAJ1187023.1"/>
    </source>
</evidence>
<evidence type="ECO:0000256" key="8">
    <source>
        <dbReference type="SAM" id="Coils"/>
    </source>
</evidence>
<dbReference type="Proteomes" id="UP001066276">
    <property type="component" value="Chromosome 3_1"/>
</dbReference>
<evidence type="ECO:0000256" key="7">
    <source>
        <dbReference type="ARBA" id="ARBA00023242"/>
    </source>
</evidence>
<evidence type="ECO:0000256" key="3">
    <source>
        <dbReference type="ARBA" id="ARBA00011364"/>
    </source>
</evidence>
<keyword evidence="5" id="KW-0805">Transcription regulation</keyword>
<dbReference type="InterPro" id="IPR038398">
    <property type="entry name" value="NCD2_sf"/>
</dbReference>
<organism evidence="13 14">
    <name type="scientific">Pleurodeles waltl</name>
    <name type="common">Iberian ribbed newt</name>
    <dbReference type="NCBI Taxonomy" id="8319"/>
    <lineage>
        <taxon>Eukaryota</taxon>
        <taxon>Metazoa</taxon>
        <taxon>Chordata</taxon>
        <taxon>Craniata</taxon>
        <taxon>Vertebrata</taxon>
        <taxon>Euteleostomi</taxon>
        <taxon>Amphibia</taxon>
        <taxon>Batrachia</taxon>
        <taxon>Caudata</taxon>
        <taxon>Salamandroidea</taxon>
        <taxon>Salamandridae</taxon>
        <taxon>Pleurodelinae</taxon>
        <taxon>Pleurodeles</taxon>
    </lineage>
</organism>
<keyword evidence="14" id="KW-1185">Reference proteome</keyword>
<dbReference type="GO" id="GO:0045892">
    <property type="term" value="P:negative regulation of DNA-templated transcription"/>
    <property type="evidence" value="ECO:0007669"/>
    <property type="project" value="InterPro"/>
</dbReference>
<dbReference type="InterPro" id="IPR006988">
    <property type="entry name" value="Nab_N"/>
</dbReference>
<reference evidence="13" key="1">
    <citation type="journal article" date="2022" name="bioRxiv">
        <title>Sequencing and chromosome-scale assembly of the giantPleurodeles waltlgenome.</title>
        <authorList>
            <person name="Brown T."/>
            <person name="Elewa A."/>
            <person name="Iarovenko S."/>
            <person name="Subramanian E."/>
            <person name="Araus A.J."/>
            <person name="Petzold A."/>
            <person name="Susuki M."/>
            <person name="Suzuki K.-i.T."/>
            <person name="Hayashi T."/>
            <person name="Toyoda A."/>
            <person name="Oliveira C."/>
            <person name="Osipova E."/>
            <person name="Leigh N.D."/>
            <person name="Simon A."/>
            <person name="Yun M.H."/>
        </authorList>
    </citation>
    <scope>NUCLEOTIDE SEQUENCE</scope>
    <source>
        <strain evidence="13">20211129_DDA</strain>
        <tissue evidence="13">Liver</tissue>
    </source>
</reference>
<evidence type="ECO:0000259" key="10">
    <source>
        <dbReference type="Pfam" id="PF04902"/>
    </source>
</evidence>
<dbReference type="Gene3D" id="1.20.120.2010">
    <property type="entry name" value="NAB conserved domain 2"/>
    <property type="match status" value="1"/>
</dbReference>
<evidence type="ECO:0000256" key="9">
    <source>
        <dbReference type="SAM" id="MobiDB-lite"/>
    </source>
</evidence>
<gene>
    <name evidence="13" type="ORF">NDU88_003802</name>
</gene>
<dbReference type="PANTHER" id="PTHR12623:SF9">
    <property type="entry name" value="NGFI-A-BINDING PROTEIN 1"/>
    <property type="match status" value="1"/>
</dbReference>
<evidence type="ECO:0000259" key="12">
    <source>
        <dbReference type="Pfam" id="PF04905"/>
    </source>
</evidence>
<comment type="similarity">
    <text evidence="2">Belongs to the NAB family.</text>
</comment>
<feature type="region of interest" description="Disordered" evidence="9">
    <location>
        <begin position="449"/>
        <end position="474"/>
    </location>
</feature>
<feature type="domain" description="NAB co-repressor" evidence="12">
    <location>
        <begin position="230"/>
        <end position="356"/>
    </location>
</feature>
<dbReference type="Pfam" id="PF04904">
    <property type="entry name" value="SAM_NCD1"/>
    <property type="match status" value="1"/>
</dbReference>
<dbReference type="InterPro" id="IPR006989">
    <property type="entry name" value="NAB_co-repressor_dom"/>
</dbReference>
<evidence type="ECO:0008006" key="15">
    <source>
        <dbReference type="Google" id="ProtNLM"/>
    </source>
</evidence>
<evidence type="ECO:0000259" key="11">
    <source>
        <dbReference type="Pfam" id="PF04904"/>
    </source>
</evidence>
<keyword evidence="7" id="KW-0539">Nucleus</keyword>
<dbReference type="PANTHER" id="PTHR12623">
    <property type="entry name" value="NGFI-A BINDING PROTEIN"/>
    <property type="match status" value="1"/>
</dbReference>
<dbReference type="Pfam" id="PF04905">
    <property type="entry name" value="NCD2"/>
    <property type="match status" value="1"/>
</dbReference>
<proteinExistence type="inferred from homology"/>
<feature type="coiled-coil region" evidence="8">
    <location>
        <begin position="377"/>
        <end position="404"/>
    </location>
</feature>
<comment type="caution">
    <text evidence="13">The sequence shown here is derived from an EMBL/GenBank/DDBJ whole genome shotgun (WGS) entry which is preliminary data.</text>
</comment>
<accession>A0AAV7UDL3</accession>
<keyword evidence="4" id="KW-0678">Repressor</keyword>
<name>A0AAV7UDL3_PLEWA</name>
<keyword evidence="8" id="KW-0175">Coiled coil</keyword>
<evidence type="ECO:0000256" key="2">
    <source>
        <dbReference type="ARBA" id="ARBA00008864"/>
    </source>
</evidence>
<feature type="region of interest" description="Disordered" evidence="9">
    <location>
        <begin position="1"/>
        <end position="20"/>
    </location>
</feature>
<protein>
    <recommendedName>
        <fullName evidence="15">NGFI-A-binding protein 1</fullName>
    </recommendedName>
</protein>
<dbReference type="GO" id="GO:0005634">
    <property type="term" value="C:nucleus"/>
    <property type="evidence" value="ECO:0007669"/>
    <property type="project" value="UniProtKB-SubCell"/>
</dbReference>
<feature type="domain" description="Nab N-terminal" evidence="11">
    <location>
        <begin position="45"/>
        <end position="122"/>
    </location>
</feature>
<evidence type="ECO:0000313" key="14">
    <source>
        <dbReference type="Proteomes" id="UP001066276"/>
    </source>
</evidence>
<dbReference type="InterPro" id="IPR039040">
    <property type="entry name" value="NAB_fam"/>
</dbReference>
<feature type="domain" description="Nab1 C-terminal" evidence="10">
    <location>
        <begin position="361"/>
        <end position="547"/>
    </location>
</feature>
<dbReference type="Pfam" id="PF04902">
    <property type="entry name" value="Nab1"/>
    <property type="match status" value="1"/>
</dbReference>
<evidence type="ECO:0000256" key="6">
    <source>
        <dbReference type="ARBA" id="ARBA00023163"/>
    </source>
</evidence>
<dbReference type="AlphaFoldDB" id="A0AAV7UDL3"/>
<evidence type="ECO:0000256" key="4">
    <source>
        <dbReference type="ARBA" id="ARBA00022491"/>
    </source>
</evidence>
<comment type="subcellular location">
    <subcellularLocation>
        <location evidence="1">Nucleus</location>
    </subcellularLocation>
</comment>
<dbReference type="FunFam" id="1.20.120.2010:FF:000001">
    <property type="entry name" value="NGFI-A-binding protein 1 isoform X1"/>
    <property type="match status" value="1"/>
</dbReference>
<evidence type="ECO:0000256" key="5">
    <source>
        <dbReference type="ARBA" id="ARBA00023015"/>
    </source>
</evidence>
<keyword evidence="6" id="KW-0804">Transcription</keyword>